<evidence type="ECO:0000313" key="1">
    <source>
        <dbReference type="EMBL" id="KAF6198114.1"/>
    </source>
</evidence>
<dbReference type="AlphaFoldDB" id="A0A8S9WPG6"/>
<proteinExistence type="predicted"/>
<gene>
    <name evidence="1" type="ORF">GE061_007861</name>
</gene>
<sequence>MQSRYPFVPESGGGWTSGEVTGGVRSVLRRVRLRVTSVRLVSFHKLSIESRLISVLGGGVCTDLLSRLIGRQKMRIYGSEMLMTRCHGKKSR</sequence>
<dbReference type="Proteomes" id="UP000466442">
    <property type="component" value="Linkage Group LG16"/>
</dbReference>
<reference evidence="1" key="1">
    <citation type="journal article" date="2021" name="Mol. Ecol. Resour.">
        <title>Apolygus lucorum genome provides insights into omnivorousness and mesophyll feeding.</title>
        <authorList>
            <person name="Liu Y."/>
            <person name="Liu H."/>
            <person name="Wang H."/>
            <person name="Huang T."/>
            <person name="Liu B."/>
            <person name="Yang B."/>
            <person name="Yin L."/>
            <person name="Li B."/>
            <person name="Zhang Y."/>
            <person name="Zhang S."/>
            <person name="Jiang F."/>
            <person name="Zhang X."/>
            <person name="Ren Y."/>
            <person name="Wang B."/>
            <person name="Wang S."/>
            <person name="Lu Y."/>
            <person name="Wu K."/>
            <person name="Fan W."/>
            <person name="Wang G."/>
        </authorList>
    </citation>
    <scope>NUCLEOTIDE SEQUENCE</scope>
    <source>
        <strain evidence="1">12Hb</strain>
    </source>
</reference>
<dbReference type="EMBL" id="WIXP02000016">
    <property type="protein sequence ID" value="KAF6198114.1"/>
    <property type="molecule type" value="Genomic_DNA"/>
</dbReference>
<protein>
    <submittedName>
        <fullName evidence="1">Uncharacterized protein</fullName>
    </submittedName>
</protein>
<comment type="caution">
    <text evidence="1">The sequence shown here is derived from an EMBL/GenBank/DDBJ whole genome shotgun (WGS) entry which is preliminary data.</text>
</comment>
<evidence type="ECO:0000313" key="2">
    <source>
        <dbReference type="Proteomes" id="UP000466442"/>
    </source>
</evidence>
<keyword evidence="2" id="KW-1185">Reference proteome</keyword>
<accession>A0A8S9WPG6</accession>
<organism evidence="1 2">
    <name type="scientific">Apolygus lucorum</name>
    <name type="common">Small green plant bug</name>
    <name type="synonym">Lygocoris lucorum</name>
    <dbReference type="NCBI Taxonomy" id="248454"/>
    <lineage>
        <taxon>Eukaryota</taxon>
        <taxon>Metazoa</taxon>
        <taxon>Ecdysozoa</taxon>
        <taxon>Arthropoda</taxon>
        <taxon>Hexapoda</taxon>
        <taxon>Insecta</taxon>
        <taxon>Pterygota</taxon>
        <taxon>Neoptera</taxon>
        <taxon>Paraneoptera</taxon>
        <taxon>Hemiptera</taxon>
        <taxon>Heteroptera</taxon>
        <taxon>Panheteroptera</taxon>
        <taxon>Cimicomorpha</taxon>
        <taxon>Miridae</taxon>
        <taxon>Mirini</taxon>
        <taxon>Apolygus</taxon>
    </lineage>
</organism>
<name>A0A8S9WPG6_APOLU</name>